<dbReference type="Proteomes" id="UP000199197">
    <property type="component" value="Unassembled WGS sequence"/>
</dbReference>
<reference evidence="3" key="1">
    <citation type="submission" date="2015-11" db="EMBL/GenBank/DDBJ databases">
        <authorList>
            <person name="Varghese N."/>
        </authorList>
    </citation>
    <scope>NUCLEOTIDE SEQUENCE [LARGE SCALE GENOMIC DNA]</scope>
    <source>
        <strain evidence="3">JGI-23</strain>
    </source>
</reference>
<feature type="transmembrane region" description="Helical" evidence="1">
    <location>
        <begin position="180"/>
        <end position="207"/>
    </location>
</feature>
<feature type="transmembrane region" description="Helical" evidence="1">
    <location>
        <begin position="128"/>
        <end position="151"/>
    </location>
</feature>
<organism evidence="2 3">
    <name type="scientific">Candidatus Chryseopegocella kryptomonas</name>
    <dbReference type="NCBI Taxonomy" id="1633643"/>
    <lineage>
        <taxon>Bacteria</taxon>
        <taxon>Pseudomonadati</taxon>
        <taxon>Candidatus Kryptoniota</taxon>
        <taxon>Candidatus Chryseopegocella</taxon>
    </lineage>
</organism>
<evidence type="ECO:0000256" key="1">
    <source>
        <dbReference type="SAM" id="Phobius"/>
    </source>
</evidence>
<accession>A0A0P1MZY1</accession>
<evidence type="ECO:0000313" key="3">
    <source>
        <dbReference type="Proteomes" id="UP000199197"/>
    </source>
</evidence>
<dbReference type="Pfam" id="PF13197">
    <property type="entry name" value="DUF4013"/>
    <property type="match status" value="1"/>
</dbReference>
<protein>
    <recommendedName>
        <fullName evidence="4">Membrane domain of glycerophosphoryl diester phosphodiesterase</fullName>
    </recommendedName>
</protein>
<feature type="transmembrane region" description="Helical" evidence="1">
    <location>
        <begin position="74"/>
        <end position="93"/>
    </location>
</feature>
<dbReference type="InterPro" id="IPR025098">
    <property type="entry name" value="DUF4013"/>
</dbReference>
<evidence type="ECO:0000313" key="2">
    <source>
        <dbReference type="EMBL" id="CUT01753.1"/>
    </source>
</evidence>
<dbReference type="EMBL" id="CZVW01000010">
    <property type="protein sequence ID" value="CUT01753.1"/>
    <property type="molecule type" value="Genomic_DNA"/>
</dbReference>
<dbReference type="RefSeq" id="WP_092349731.1">
    <property type="nucleotide sequence ID" value="NZ_CZVW01000010.1"/>
</dbReference>
<keyword evidence="3" id="KW-1185">Reference proteome</keyword>
<sequence length="257" mass="29436">MNIERGFKFVFQEKNWLGKIVVGGLMILFSFLIIPLLIYYGFLVEVTRRTIKDETQLLPDWDNIGHKIALGFKLAVIIIVYLLPFAILIALSVPFSDFEFDHMRTREIVLLIPMLISNFLFRGEMSGISLLFFLSALVYIILFVLILPFIVSKFAENESINDAFAISDILSMFRENLGDAILVFLLVVFLQILASLGIVLCFVGVLLTGFWASVVQYYLYGELYKKKFEGKNDHTNLKINLEGKCKKLKRKNLVSLN</sequence>
<keyword evidence="1" id="KW-1133">Transmembrane helix</keyword>
<feature type="transmembrane region" description="Helical" evidence="1">
    <location>
        <begin position="20"/>
        <end position="42"/>
    </location>
</feature>
<keyword evidence="1" id="KW-0472">Membrane</keyword>
<gene>
    <name evidence="2" type="ORF">JGI23_01103</name>
</gene>
<evidence type="ECO:0008006" key="4">
    <source>
        <dbReference type="Google" id="ProtNLM"/>
    </source>
</evidence>
<name>A0A0P1MZY1_9BACT</name>
<proteinExistence type="predicted"/>
<feature type="transmembrane region" description="Helical" evidence="1">
    <location>
        <begin position="105"/>
        <end position="121"/>
    </location>
</feature>
<keyword evidence="1" id="KW-0812">Transmembrane</keyword>
<dbReference type="AlphaFoldDB" id="A0A0P1MZY1"/>
<dbReference type="OrthoDB" id="9799578at2"/>